<proteinExistence type="predicted"/>
<evidence type="ECO:0000313" key="2">
    <source>
        <dbReference type="Proteomes" id="UP000814140"/>
    </source>
</evidence>
<keyword evidence="2" id="KW-1185">Reference proteome</keyword>
<evidence type="ECO:0000313" key="1">
    <source>
        <dbReference type="EMBL" id="KAI0057796.1"/>
    </source>
</evidence>
<reference evidence="1" key="1">
    <citation type="submission" date="2021-03" db="EMBL/GenBank/DDBJ databases">
        <authorList>
            <consortium name="DOE Joint Genome Institute"/>
            <person name="Ahrendt S."/>
            <person name="Looney B.P."/>
            <person name="Miyauchi S."/>
            <person name="Morin E."/>
            <person name="Drula E."/>
            <person name="Courty P.E."/>
            <person name="Chicoki N."/>
            <person name="Fauchery L."/>
            <person name="Kohler A."/>
            <person name="Kuo A."/>
            <person name="Labutti K."/>
            <person name="Pangilinan J."/>
            <person name="Lipzen A."/>
            <person name="Riley R."/>
            <person name="Andreopoulos W."/>
            <person name="He G."/>
            <person name="Johnson J."/>
            <person name="Barry K.W."/>
            <person name="Grigoriev I.V."/>
            <person name="Nagy L."/>
            <person name="Hibbett D."/>
            <person name="Henrissat B."/>
            <person name="Matheny P.B."/>
            <person name="Labbe J."/>
            <person name="Martin F."/>
        </authorList>
    </citation>
    <scope>NUCLEOTIDE SEQUENCE</scope>
    <source>
        <strain evidence="1">HHB10654</strain>
    </source>
</reference>
<protein>
    <submittedName>
        <fullName evidence="1">Uncharacterized protein</fullName>
    </submittedName>
</protein>
<organism evidence="1 2">
    <name type="scientific">Artomyces pyxidatus</name>
    <dbReference type="NCBI Taxonomy" id="48021"/>
    <lineage>
        <taxon>Eukaryota</taxon>
        <taxon>Fungi</taxon>
        <taxon>Dikarya</taxon>
        <taxon>Basidiomycota</taxon>
        <taxon>Agaricomycotina</taxon>
        <taxon>Agaricomycetes</taxon>
        <taxon>Russulales</taxon>
        <taxon>Auriscalpiaceae</taxon>
        <taxon>Artomyces</taxon>
    </lineage>
</organism>
<gene>
    <name evidence="1" type="ORF">BV25DRAFT_1872264</name>
</gene>
<dbReference type="EMBL" id="MU277242">
    <property type="protein sequence ID" value="KAI0057796.1"/>
    <property type="molecule type" value="Genomic_DNA"/>
</dbReference>
<reference evidence="1" key="2">
    <citation type="journal article" date="2022" name="New Phytol.">
        <title>Evolutionary transition to the ectomycorrhizal habit in the genomes of a hyperdiverse lineage of mushroom-forming fungi.</title>
        <authorList>
            <person name="Looney B."/>
            <person name="Miyauchi S."/>
            <person name="Morin E."/>
            <person name="Drula E."/>
            <person name="Courty P.E."/>
            <person name="Kohler A."/>
            <person name="Kuo A."/>
            <person name="LaButti K."/>
            <person name="Pangilinan J."/>
            <person name="Lipzen A."/>
            <person name="Riley R."/>
            <person name="Andreopoulos W."/>
            <person name="He G."/>
            <person name="Johnson J."/>
            <person name="Nolan M."/>
            <person name="Tritt A."/>
            <person name="Barry K.W."/>
            <person name="Grigoriev I.V."/>
            <person name="Nagy L.G."/>
            <person name="Hibbett D."/>
            <person name="Henrissat B."/>
            <person name="Matheny P.B."/>
            <person name="Labbe J."/>
            <person name="Martin F.M."/>
        </authorList>
    </citation>
    <scope>NUCLEOTIDE SEQUENCE</scope>
    <source>
        <strain evidence="1">HHB10654</strain>
    </source>
</reference>
<accession>A0ACB8SPU0</accession>
<comment type="caution">
    <text evidence="1">The sequence shown here is derived from an EMBL/GenBank/DDBJ whole genome shotgun (WGS) entry which is preliminary data.</text>
</comment>
<sequence>MDRRRGVSKRPASTEEVECWSHATTSLSALSNLSVNSATQDTIGRVNRLILAWPTDETIPAEGIDGVKTVHKKLVSGLNEIKTSSERDVKALDEALERIGVLIALRKASEATPPGIPLPPLPMSDYKNIHTPPEKRVKRPRAHSPAPPPPTPPTPAVAPRPPPTRGSVGPPAPVPFSREPKARREALAKQLPLECGRMVAFHPSPNGKGGDSASGDAEDTTWIMAKITRCIGMDKNRYEVQDVEPQEDGQPGAKFNTTLRAIIPLPDLEAPPTSAAHLNAYQEFPTGSTVLALYPDTSCFYRAEVLASPKDLQPPGRVVPKYKLKFEDDDDQEHTVSAQWVVEWPGQ</sequence>
<dbReference type="Proteomes" id="UP000814140">
    <property type="component" value="Unassembled WGS sequence"/>
</dbReference>
<name>A0ACB8SPU0_9AGAM</name>